<proteinExistence type="predicted"/>
<accession>A0AAF0PTM1</accession>
<dbReference type="AlphaFoldDB" id="A0AAF0PTM1"/>
<evidence type="ECO:0000313" key="1">
    <source>
        <dbReference type="EMBL" id="WMV10546.1"/>
    </source>
</evidence>
<gene>
    <name evidence="1" type="ORF">MTR67_003931</name>
</gene>
<reference evidence="1" key="1">
    <citation type="submission" date="2023-08" db="EMBL/GenBank/DDBJ databases">
        <title>A de novo genome assembly of Solanum verrucosum Schlechtendal, a Mexican diploid species geographically isolated from the other diploid A-genome species in potato relatives.</title>
        <authorList>
            <person name="Hosaka K."/>
        </authorList>
    </citation>
    <scope>NUCLEOTIDE SEQUENCE</scope>
    <source>
        <tissue evidence="1">Young leaves</tissue>
    </source>
</reference>
<dbReference type="EMBL" id="CP133612">
    <property type="protein sequence ID" value="WMV10546.1"/>
    <property type="molecule type" value="Genomic_DNA"/>
</dbReference>
<evidence type="ECO:0000313" key="2">
    <source>
        <dbReference type="Proteomes" id="UP001234989"/>
    </source>
</evidence>
<protein>
    <submittedName>
        <fullName evidence="1">Uncharacterized protein</fullName>
    </submittedName>
</protein>
<name>A0AAF0PTM1_SOLVR</name>
<sequence length="103" mass="11036">MTTTQNRRSSVSSAVAKRQAMVANSSGLENNQAGKLNAGAAMKRPAIYNISDSYNFICAKPYLQVHAPKIIGGKNAPSLVGELGMVEMTQALELIDVCYEQVC</sequence>
<organism evidence="1 2">
    <name type="scientific">Solanum verrucosum</name>
    <dbReference type="NCBI Taxonomy" id="315347"/>
    <lineage>
        <taxon>Eukaryota</taxon>
        <taxon>Viridiplantae</taxon>
        <taxon>Streptophyta</taxon>
        <taxon>Embryophyta</taxon>
        <taxon>Tracheophyta</taxon>
        <taxon>Spermatophyta</taxon>
        <taxon>Magnoliopsida</taxon>
        <taxon>eudicotyledons</taxon>
        <taxon>Gunneridae</taxon>
        <taxon>Pentapetalae</taxon>
        <taxon>asterids</taxon>
        <taxon>lamiids</taxon>
        <taxon>Solanales</taxon>
        <taxon>Solanaceae</taxon>
        <taxon>Solanoideae</taxon>
        <taxon>Solaneae</taxon>
        <taxon>Solanum</taxon>
    </lineage>
</organism>
<keyword evidence="2" id="KW-1185">Reference proteome</keyword>
<dbReference type="Proteomes" id="UP001234989">
    <property type="component" value="Chromosome 1"/>
</dbReference>